<dbReference type="AlphaFoldDB" id="A0A8J1XXZ0"/>
<keyword evidence="1" id="KW-0175">Coiled coil</keyword>
<dbReference type="OrthoDB" id="2113814at2759"/>
<dbReference type="PANTHER" id="PTHR10292:SF11">
    <property type="entry name" value="CLATHRIN HEAVY CHAIN LINKER DOMAIN-CONTAINING PROTEIN 1"/>
    <property type="match status" value="1"/>
</dbReference>
<evidence type="ECO:0000313" key="3">
    <source>
        <dbReference type="EMBL" id="CAH1791061.1"/>
    </source>
</evidence>
<reference evidence="3" key="1">
    <citation type="submission" date="2022-03" db="EMBL/GenBank/DDBJ databases">
        <authorList>
            <person name="Martin C."/>
        </authorList>
    </citation>
    <scope>NUCLEOTIDE SEQUENCE</scope>
</reference>
<evidence type="ECO:0000256" key="1">
    <source>
        <dbReference type="ARBA" id="ARBA00023054"/>
    </source>
</evidence>
<accession>A0A8J1XXZ0</accession>
<dbReference type="Gene3D" id="1.25.40.30">
    <property type="match status" value="1"/>
</dbReference>
<comment type="caution">
    <text evidence="3">The sequence shown here is derived from an EMBL/GenBank/DDBJ whole genome shotgun (WGS) entry which is preliminary data.</text>
</comment>
<dbReference type="EMBL" id="CAIIXF020000008">
    <property type="protein sequence ID" value="CAH1791061.1"/>
    <property type="molecule type" value="Genomic_DNA"/>
</dbReference>
<sequence>MSRNSTPDLSRHPVIPPIVTNPQDRIFLKALYEFIDAELANVDSASPEQRYIVFKSAFDKIIDHVHAYKPLLTAIKAEYEDTIETIQRGQKEAFFLSGKLKAMSQESSTIRNYRKRSEELERKCHIIKSENEKLEKRRNFLREKRSDILKEHEEIIAPPKKEIKKDKRSIPGLTAEQSTDLRYLTKDLERRERQLRDLTISQKTRYTLKENKDKLKQLLEEKVARRDELSEKIDYLKGKRVRLKVAVDAAHAYNRIAPPHQTMGHVVLKALDRSIKSSLPDNDRLTVGGQEETGAFTQHRETPSTSFEDDDPTKEKEAEMILEYIEKFNELFEERLYEEAATHAANSPKGILRTPETLWKFKDAKVEIGHRSPLLAFCEAIMSNVLALGIKPSAPMSLECVRTVLDQNRVDLLSHWISQDRLTLTEELGDVIFEFCKCRSLCTCSCQALAQRVYSTVAAHSKVVLCLIKQGRVKSALEYAKVKADFAHGDFMDLLRLSPSGELAHALIDSEELGMGTLPIGMVVKTLLGTEAEIDGLQIIHDIYLQSPRDTPEQSALRKLIFDDTSISPDEWMEIANACIDNGFREVGLDMVAATTVFGAMQRALSQ</sequence>
<evidence type="ECO:0000259" key="2">
    <source>
        <dbReference type="Pfam" id="PF15739"/>
    </source>
</evidence>
<dbReference type="InterPro" id="IPR012331">
    <property type="entry name" value="Clathrin_H-chain_linker"/>
</dbReference>
<name>A0A8J1XXZ0_OWEFU</name>
<dbReference type="SUPFAM" id="SSF48371">
    <property type="entry name" value="ARM repeat"/>
    <property type="match status" value="1"/>
</dbReference>
<dbReference type="InterPro" id="IPR016024">
    <property type="entry name" value="ARM-type_fold"/>
</dbReference>
<evidence type="ECO:0000313" key="4">
    <source>
        <dbReference type="Proteomes" id="UP000749559"/>
    </source>
</evidence>
<proteinExistence type="predicted"/>
<feature type="domain" description="Translin-associated factor X-interacting protein 1 N-terminal" evidence="2">
    <location>
        <begin position="34"/>
        <end position="135"/>
    </location>
</feature>
<dbReference type="PANTHER" id="PTHR10292">
    <property type="entry name" value="CLATHRIN HEAVY CHAIN RELATED"/>
    <property type="match status" value="1"/>
</dbReference>
<gene>
    <name evidence="3" type="ORF">OFUS_LOCUS16195</name>
</gene>
<keyword evidence="4" id="KW-1185">Reference proteome</keyword>
<organism evidence="3 4">
    <name type="scientific">Owenia fusiformis</name>
    <name type="common">Polychaete worm</name>
    <dbReference type="NCBI Taxonomy" id="6347"/>
    <lineage>
        <taxon>Eukaryota</taxon>
        <taxon>Metazoa</taxon>
        <taxon>Spiralia</taxon>
        <taxon>Lophotrochozoa</taxon>
        <taxon>Annelida</taxon>
        <taxon>Polychaeta</taxon>
        <taxon>Sedentaria</taxon>
        <taxon>Canalipalpata</taxon>
        <taxon>Sabellida</taxon>
        <taxon>Oweniida</taxon>
        <taxon>Oweniidae</taxon>
        <taxon>Owenia</taxon>
    </lineage>
</organism>
<protein>
    <recommendedName>
        <fullName evidence="2">Translin-associated factor X-interacting protein 1 N-terminal domain-containing protein</fullName>
    </recommendedName>
</protein>
<dbReference type="Pfam" id="PF13838">
    <property type="entry name" value="Clathrin_H_link"/>
    <property type="match status" value="1"/>
</dbReference>
<dbReference type="Proteomes" id="UP000749559">
    <property type="component" value="Unassembled WGS sequence"/>
</dbReference>
<dbReference type="InterPro" id="IPR032755">
    <property type="entry name" value="TSNAXIP1_N"/>
</dbReference>
<dbReference type="Pfam" id="PF15739">
    <property type="entry name" value="TSNAXIP1_N"/>
    <property type="match status" value="1"/>
</dbReference>